<protein>
    <submittedName>
        <fullName evidence="1">Uncharacterized protein</fullName>
    </submittedName>
</protein>
<keyword evidence="2" id="KW-1185">Reference proteome</keyword>
<accession>A0A7W1XSQ4</accession>
<dbReference type="EMBL" id="JACEOL010000030">
    <property type="protein sequence ID" value="MBA4602447.1"/>
    <property type="molecule type" value="Genomic_DNA"/>
</dbReference>
<name>A0A7W1XSQ4_9BACL</name>
<comment type="caution">
    <text evidence="1">The sequence shown here is derived from an EMBL/GenBank/DDBJ whole genome shotgun (WGS) entry which is preliminary data.</text>
</comment>
<organism evidence="1 2">
    <name type="scientific">Thermoactinomyces mirandus</name>
    <dbReference type="NCBI Taxonomy" id="2756294"/>
    <lineage>
        <taxon>Bacteria</taxon>
        <taxon>Bacillati</taxon>
        <taxon>Bacillota</taxon>
        <taxon>Bacilli</taxon>
        <taxon>Bacillales</taxon>
        <taxon>Thermoactinomycetaceae</taxon>
        <taxon>Thermoactinomyces</taxon>
    </lineage>
</organism>
<proteinExistence type="predicted"/>
<gene>
    <name evidence="1" type="ORF">H2C83_08985</name>
</gene>
<reference evidence="1 2" key="1">
    <citation type="submission" date="2020-07" db="EMBL/GenBank/DDBJ databases">
        <title>Thermoactinomyces phylogeny.</title>
        <authorList>
            <person name="Dunlap C."/>
        </authorList>
    </citation>
    <scope>NUCLEOTIDE SEQUENCE [LARGE SCALE GENOMIC DNA]</scope>
    <source>
        <strain evidence="1 2">AMNI-1</strain>
    </source>
</reference>
<dbReference type="AlphaFoldDB" id="A0A7W1XSQ4"/>
<dbReference type="Proteomes" id="UP000538292">
    <property type="component" value="Unassembled WGS sequence"/>
</dbReference>
<evidence type="ECO:0000313" key="2">
    <source>
        <dbReference type="Proteomes" id="UP000538292"/>
    </source>
</evidence>
<dbReference type="RefSeq" id="WP_181739974.1">
    <property type="nucleotide sequence ID" value="NZ_JACEOL010000030.1"/>
</dbReference>
<evidence type="ECO:0000313" key="1">
    <source>
        <dbReference type="EMBL" id="MBA4602447.1"/>
    </source>
</evidence>
<sequence length="97" mass="10967">MFKIYASGDSDQLNIFLDELKSNPRYNVALETKQYYDAEHKRGKVVLSVKIQPIKPVTVSLRAKNGEKINIDFLNSTVIELDKGVYVISGKTVDIFS</sequence>